<dbReference type="InterPro" id="IPR013783">
    <property type="entry name" value="Ig-like_fold"/>
</dbReference>
<feature type="chain" id="PRO_5035779797" description="Ig-like domain-containing protein" evidence="13">
    <location>
        <begin position="20"/>
        <end position="1341"/>
    </location>
</feature>
<feature type="region of interest" description="Disordered" evidence="11">
    <location>
        <begin position="713"/>
        <end position="740"/>
    </location>
</feature>
<protein>
    <recommendedName>
        <fullName evidence="14">Ig-like domain-containing protein</fullName>
    </recommendedName>
</protein>
<feature type="domain" description="Ig-like" evidence="14">
    <location>
        <begin position="1042"/>
        <end position="1146"/>
    </location>
</feature>
<evidence type="ECO:0000256" key="2">
    <source>
        <dbReference type="ARBA" id="ARBA00022475"/>
    </source>
</evidence>
<keyword evidence="16" id="KW-1185">Reference proteome</keyword>
<evidence type="ECO:0000313" key="16">
    <source>
        <dbReference type="Proteomes" id="UP000683360"/>
    </source>
</evidence>
<keyword evidence="3 12" id="KW-0812">Transmembrane</keyword>
<evidence type="ECO:0000256" key="8">
    <source>
        <dbReference type="ARBA" id="ARBA00023170"/>
    </source>
</evidence>
<feature type="domain" description="Ig-like" evidence="14">
    <location>
        <begin position="1157"/>
        <end position="1261"/>
    </location>
</feature>
<dbReference type="InterPro" id="IPR036179">
    <property type="entry name" value="Ig-like_dom_sf"/>
</dbReference>
<evidence type="ECO:0000256" key="3">
    <source>
        <dbReference type="ARBA" id="ARBA00022692"/>
    </source>
</evidence>
<dbReference type="OrthoDB" id="6133295at2759"/>
<evidence type="ECO:0000256" key="7">
    <source>
        <dbReference type="ARBA" id="ARBA00023157"/>
    </source>
</evidence>
<keyword evidence="9" id="KW-0325">Glycoprotein</keyword>
<feature type="compositionally biased region" description="Polar residues" evidence="11">
    <location>
        <begin position="713"/>
        <end position="726"/>
    </location>
</feature>
<evidence type="ECO:0000256" key="6">
    <source>
        <dbReference type="ARBA" id="ARBA00023136"/>
    </source>
</evidence>
<dbReference type="GO" id="GO:0006955">
    <property type="term" value="P:immune response"/>
    <property type="evidence" value="ECO:0007669"/>
    <property type="project" value="TreeGrafter"/>
</dbReference>
<dbReference type="GO" id="GO:0007166">
    <property type="term" value="P:cell surface receptor signaling pathway"/>
    <property type="evidence" value="ECO:0007669"/>
    <property type="project" value="TreeGrafter"/>
</dbReference>
<sequence length="1341" mass="152710">MRCLLLIVIHSVLAAETFGEIILSNKAQHTHTGETVVLSCKYPQGATKVRWRNWQGIIAKNSDLDSKHTFNRRRFNVIADQMKGEYNLKMSGVNQSDSGLYWCEMQIDQYGEIVLSNRAQHTHIGETVVLPCKYPHGAKKIRWRRWQGIIARGSDLKLKNADDRKRFKVAADQMKGDYNLEIADVDRSDSGLYWCEMRFGGKIMQQKVTLYIDTNIDDKFVLSNKAHYGYVGETVVLSCMFPRGATKIRWRRLQEIIARGLDLNVENPDTRKRFNIVADQMEGEYNLEISGVIQSDSGLYWCEMRLGGHIMQQKVTLHIDCDSRIVVTFWTYINGVTYSFDRVTNEGEQTCEESSGNTIVNVPDYEVKSVFDSTTVKKETSQHSLHLERISTKMRFLLFVVIHSVLAEDTFGENIVSNIKTNHYVGETAILSCNFSDDASGNRWRRAGAIIATSSNITLADPEGKHFNVVEDEEQDKYNLEIYNVTKLDSGLYWCEMQRDGQITQQRVTLFVLERRTTELITETMTTETANMETSTALIYQTTTVAMTREKTTEKTTDVDRPPVQEQFIYWLLGAGLVLVLCLSVICNACLNRKCRSKSKTLKHRSEDKPADDIQLNKLVEEEDNKPNVHGKAIMIQIEEDSSVYESIDENKMTHYDYPDQNDIKNIERSPGLPLRPNLLLQSKPLYLDVVDDNDSTTVMGSIGDLSLNKSKSAELGTSSSNNSLNKPVLNNDADRLSPHLNTNSISIVQVHSEKEPESMNSTDGDESSDNSDVASVKTDEYLNPYVPLIPDDMEYLQSYTTPIKQELPPINKASSAEEAIDREHKPKSESTIDSVNLNTKSDSVNSLHEKHSIYKENITDPYVPLNKNEIEYLPTYTPITSASTYSKTKSECADTSTLNKIVYWLTSIKMRFLLLAVIHCIHCICAENTFGDVIRSNVSTHTCLGETVVLACNFTFGATNNRWRRLKEIIAKASHINLLNPNRRRYGIVGQLNNEEYNLLISNVRQSDSGLYWCEMNINGTITRQYYTLYISGKLIEIYFPQDIFGETVRSNVSAHTYIGDTVVLTCNFTFGATNNRWRRLKDIIAKASELNLANPHRSRYDIVGQLKNDEYNLQISDVTQSDAGLYWCEMNLNGTITKQYYTLYISGKLIEIYFPQDIFGETVRSNVSAHTYIGDTVVLTCNFTFGATNNRWRRLKDIIAKASELNLANPHCSRYDIVGQLKNDEYNLQISDVTQSDAGLYWCEMNLNGTITKQYYTLYISGKLIEIYFPQGINTMQTQVNINHDNEETATNSGPSEQFYYALLGAGLVLVLWLSVKCKDYFNHKCRSETKTLEQKRKR</sequence>
<keyword evidence="2" id="KW-1003">Cell membrane</keyword>
<feature type="domain" description="Ig-like" evidence="14">
    <location>
        <begin position="232"/>
        <end position="316"/>
    </location>
</feature>
<dbReference type="PANTHER" id="PTHR25466:SF14">
    <property type="entry name" value="BUTYROPHILIN SUBFAMILY 2 MEMBER A2-LIKE-RELATED"/>
    <property type="match status" value="1"/>
</dbReference>
<dbReference type="GO" id="GO:0009897">
    <property type="term" value="C:external side of plasma membrane"/>
    <property type="evidence" value="ECO:0007669"/>
    <property type="project" value="TreeGrafter"/>
</dbReference>
<feature type="domain" description="Ig-like" evidence="14">
    <location>
        <begin position="426"/>
        <end position="509"/>
    </location>
</feature>
<feature type="transmembrane region" description="Helical" evidence="12">
    <location>
        <begin position="1301"/>
        <end position="1318"/>
    </location>
</feature>
<feature type="domain" description="Ig-like" evidence="14">
    <location>
        <begin position="946"/>
        <end position="1031"/>
    </location>
</feature>
<keyword evidence="6 12" id="KW-0472">Membrane</keyword>
<feature type="region of interest" description="Disordered" evidence="11">
    <location>
        <begin position="814"/>
        <end position="834"/>
    </location>
</feature>
<evidence type="ECO:0000256" key="4">
    <source>
        <dbReference type="ARBA" id="ARBA00022729"/>
    </source>
</evidence>
<dbReference type="SMART" id="SM00406">
    <property type="entry name" value="IGv"/>
    <property type="match status" value="7"/>
</dbReference>
<comment type="subcellular location">
    <subcellularLocation>
        <location evidence="1">Cell membrane</location>
        <topology evidence="1">Single-pass type I membrane protein</topology>
    </subcellularLocation>
</comment>
<dbReference type="GO" id="GO:0071222">
    <property type="term" value="P:cellular response to lipopolysaccharide"/>
    <property type="evidence" value="ECO:0007669"/>
    <property type="project" value="TreeGrafter"/>
</dbReference>
<evidence type="ECO:0000256" key="11">
    <source>
        <dbReference type="SAM" id="MobiDB-lite"/>
    </source>
</evidence>
<feature type="region of interest" description="Disordered" evidence="11">
    <location>
        <begin position="752"/>
        <end position="775"/>
    </location>
</feature>
<dbReference type="InterPro" id="IPR003598">
    <property type="entry name" value="Ig_sub2"/>
</dbReference>
<evidence type="ECO:0000256" key="12">
    <source>
        <dbReference type="SAM" id="Phobius"/>
    </source>
</evidence>
<dbReference type="Pfam" id="PF07686">
    <property type="entry name" value="V-set"/>
    <property type="match status" value="6"/>
</dbReference>
<feature type="domain" description="Ig-like" evidence="14">
    <location>
        <begin position="19"/>
        <end position="114"/>
    </location>
</feature>
<dbReference type="InterPro" id="IPR007110">
    <property type="entry name" value="Ig-like_dom"/>
</dbReference>
<organism evidence="15 16">
    <name type="scientific">Mytilus edulis</name>
    <name type="common">Blue mussel</name>
    <dbReference type="NCBI Taxonomy" id="6550"/>
    <lineage>
        <taxon>Eukaryota</taxon>
        <taxon>Metazoa</taxon>
        <taxon>Spiralia</taxon>
        <taxon>Lophotrochozoa</taxon>
        <taxon>Mollusca</taxon>
        <taxon>Bivalvia</taxon>
        <taxon>Autobranchia</taxon>
        <taxon>Pteriomorphia</taxon>
        <taxon>Mytilida</taxon>
        <taxon>Mytiloidea</taxon>
        <taxon>Mytilidae</taxon>
        <taxon>Mytilinae</taxon>
        <taxon>Mytilus</taxon>
    </lineage>
</organism>
<comment type="caution">
    <text evidence="15">The sequence shown here is derived from an EMBL/GenBank/DDBJ whole genome shotgun (WGS) entry which is preliminary data.</text>
</comment>
<gene>
    <name evidence="15" type="ORF">MEDL_64119</name>
</gene>
<feature type="compositionally biased region" description="Basic and acidic residues" evidence="11">
    <location>
        <begin position="820"/>
        <end position="831"/>
    </location>
</feature>
<dbReference type="InterPro" id="IPR013106">
    <property type="entry name" value="Ig_V-set"/>
</dbReference>
<dbReference type="Gene3D" id="2.60.40.10">
    <property type="entry name" value="Immunoglobulins"/>
    <property type="match status" value="7"/>
</dbReference>
<dbReference type="PANTHER" id="PTHR25466">
    <property type="entry name" value="T-LYMPHOCYTE ACTIVATION ANTIGEN"/>
    <property type="match status" value="1"/>
</dbReference>
<dbReference type="SMART" id="SM00409">
    <property type="entry name" value="IG"/>
    <property type="match status" value="7"/>
</dbReference>
<evidence type="ECO:0000256" key="9">
    <source>
        <dbReference type="ARBA" id="ARBA00023180"/>
    </source>
</evidence>
<dbReference type="Proteomes" id="UP000683360">
    <property type="component" value="Unassembled WGS sequence"/>
</dbReference>
<reference evidence="15" key="1">
    <citation type="submission" date="2021-03" db="EMBL/GenBank/DDBJ databases">
        <authorList>
            <person name="Bekaert M."/>
        </authorList>
    </citation>
    <scope>NUCLEOTIDE SEQUENCE</scope>
</reference>
<keyword evidence="5 12" id="KW-1133">Transmembrane helix</keyword>
<evidence type="ECO:0000256" key="1">
    <source>
        <dbReference type="ARBA" id="ARBA00004251"/>
    </source>
</evidence>
<evidence type="ECO:0000256" key="5">
    <source>
        <dbReference type="ARBA" id="ARBA00022989"/>
    </source>
</evidence>
<evidence type="ECO:0000256" key="10">
    <source>
        <dbReference type="ARBA" id="ARBA00023319"/>
    </source>
</evidence>
<dbReference type="EMBL" id="CAJPWZ010003121">
    <property type="protein sequence ID" value="CAG2252489.1"/>
    <property type="molecule type" value="Genomic_DNA"/>
</dbReference>
<evidence type="ECO:0000313" key="15">
    <source>
        <dbReference type="EMBL" id="CAG2252489.1"/>
    </source>
</evidence>
<dbReference type="PROSITE" id="PS50835">
    <property type="entry name" value="IG_LIKE"/>
    <property type="match status" value="7"/>
</dbReference>
<dbReference type="InterPro" id="IPR003599">
    <property type="entry name" value="Ig_sub"/>
</dbReference>
<dbReference type="SMART" id="SM00408">
    <property type="entry name" value="IGc2"/>
    <property type="match status" value="7"/>
</dbReference>
<keyword evidence="10" id="KW-0393">Immunoglobulin domain</keyword>
<keyword evidence="8" id="KW-0675">Receptor</keyword>
<dbReference type="SUPFAM" id="SSF48726">
    <property type="entry name" value="Immunoglobulin"/>
    <property type="match status" value="7"/>
</dbReference>
<feature type="domain" description="Ig-like" evidence="14">
    <location>
        <begin position="125"/>
        <end position="209"/>
    </location>
</feature>
<evidence type="ECO:0000259" key="14">
    <source>
        <dbReference type="PROSITE" id="PS50835"/>
    </source>
</evidence>
<keyword evidence="4 13" id="KW-0732">Signal</keyword>
<name>A0A8S3V4E6_MYTED</name>
<feature type="signal peptide" evidence="13">
    <location>
        <begin position="1"/>
        <end position="19"/>
    </location>
</feature>
<evidence type="ECO:0000256" key="13">
    <source>
        <dbReference type="SAM" id="SignalP"/>
    </source>
</evidence>
<proteinExistence type="predicted"/>
<keyword evidence="7" id="KW-1015">Disulfide bond</keyword>
<dbReference type="InterPro" id="IPR051713">
    <property type="entry name" value="T-cell_Activation_Regulation"/>
</dbReference>
<accession>A0A8S3V4E6</accession>